<dbReference type="InterPro" id="IPR001849">
    <property type="entry name" value="PH_domain"/>
</dbReference>
<feature type="region of interest" description="Disordered" evidence="3">
    <location>
        <begin position="689"/>
        <end position="711"/>
    </location>
</feature>
<feature type="compositionally biased region" description="Basic and acidic residues" evidence="3">
    <location>
        <begin position="568"/>
        <end position="594"/>
    </location>
</feature>
<dbReference type="Gene3D" id="2.30.29.30">
    <property type="entry name" value="Pleckstrin-homology domain (PH domain)/Phosphotyrosine-binding domain (PTB)"/>
    <property type="match status" value="1"/>
</dbReference>
<dbReference type="SUPFAM" id="SSF50729">
    <property type="entry name" value="PH domain-like"/>
    <property type="match status" value="1"/>
</dbReference>
<feature type="region of interest" description="Disordered" evidence="3">
    <location>
        <begin position="1414"/>
        <end position="1486"/>
    </location>
</feature>
<reference evidence="6 7" key="1">
    <citation type="journal article" date="2020" name="ISME J.">
        <title>Uncovering the hidden diversity of litter-decomposition mechanisms in mushroom-forming fungi.</title>
        <authorList>
            <person name="Floudas D."/>
            <person name="Bentzer J."/>
            <person name="Ahren D."/>
            <person name="Johansson T."/>
            <person name="Persson P."/>
            <person name="Tunlid A."/>
        </authorList>
    </citation>
    <scope>NUCLEOTIDE SEQUENCE [LARGE SCALE GENOMIC DNA]</scope>
    <source>
        <strain evidence="6 7">CBS 406.79</strain>
    </source>
</reference>
<feature type="compositionally biased region" description="Acidic residues" evidence="3">
    <location>
        <begin position="697"/>
        <end position="711"/>
    </location>
</feature>
<evidence type="ECO:0000313" key="7">
    <source>
        <dbReference type="Proteomes" id="UP000518752"/>
    </source>
</evidence>
<dbReference type="InterPro" id="IPR011993">
    <property type="entry name" value="PH-like_dom_sf"/>
</dbReference>
<feature type="transmembrane region" description="Helical" evidence="4">
    <location>
        <begin position="104"/>
        <end position="126"/>
    </location>
</feature>
<feature type="region of interest" description="Disordered" evidence="3">
    <location>
        <begin position="764"/>
        <end position="812"/>
    </location>
</feature>
<feature type="compositionally biased region" description="Low complexity" evidence="3">
    <location>
        <begin position="991"/>
        <end position="1000"/>
    </location>
</feature>
<feature type="compositionally biased region" description="Low complexity" evidence="3">
    <location>
        <begin position="1371"/>
        <end position="1382"/>
    </location>
</feature>
<comment type="caution">
    <text evidence="6">The sequence shown here is derived from an EMBL/GenBank/DDBJ whole genome shotgun (WGS) entry which is preliminary data.</text>
</comment>
<evidence type="ECO:0000256" key="4">
    <source>
        <dbReference type="SAM" id="Phobius"/>
    </source>
</evidence>
<feature type="transmembrane region" description="Helical" evidence="4">
    <location>
        <begin position="160"/>
        <end position="178"/>
    </location>
</feature>
<feature type="compositionally biased region" description="Basic and acidic residues" evidence="3">
    <location>
        <begin position="44"/>
        <end position="60"/>
    </location>
</feature>
<feature type="compositionally biased region" description="Low complexity" evidence="3">
    <location>
        <begin position="1668"/>
        <end position="1687"/>
    </location>
</feature>
<sequence length="2558" mass="281312">MSIKRGCARDPSLKDPSLKKSHFGSLLWTIMIEQLPIMARSEDSSHSEDSSQKFKSKEPDSALVPEPEVKRTWLYSTFVQAVVIGAAVAFLAPGMYNALSGLGAGGLASTQTWNIATALLFCWFFSSGSLRVAYLPAHLALLCVTCVFGGIVINQVELRWSLAISAGFFAIYAASLYANSKDGNDWFLIFANVLLGIAAGYPEEHNRGRYISIWVFMRNLGPVVGGAILLGLNVTTDGTGSVSLQSYAAFVGIMCGAPFIALLLASPDKVQRSDGTKVTFHKSSWRSELQASWRFLSSPKLYENSCIVFIFNTLRGQYALWIWTSVNMAEYLKSSPVFDWSTPGFGRAYAVVFFWNFEGLALQSFLYWLSGTVTSDLHELVHVTGILRGIEGAGQAVAYGLSSSNASKWVHIGLNMGKLEGVLQLGIDDSARFLENCAFNLVPAYHQQRLMAAHRPSPTQLREKLLSNSPDPIKSSILRESNMGWNSPPTSSKTSASSATSPLRIMKRESSPNLRPTQADLARRSSSSYKHMRNNNLVSKSPFKSQIPTPATPSRQPIAPHLFPTRRVSGEKRPRPPSMHEEAETENDRPFAFKRDRKQSKTFQNLISKEPVTKSPFRQVQAKQELSRKPSPPPLPVSRIPVTSSGSPVRPSLVTKRMHGPRLSGVRRERRKTVTFDPDCDVLEFTRDEDTSGEVFESGDEDDYGDDDQEDADSFFEIPVELQQMQEPHEEFDDIELSDSEARSHLNLDADTSISGLVDEMFAGSQKTSTPPRRQSNELPPDLETEGGIPLGRSHHAERAHQRHQGHETHAHIEPASHPIISSPLFPINIPATSTPPFTPSNWGQISSPPLDRSTHPERAQSARSEDEEFDRNVKMLPESPSPMKSANRSHLREPKVDELLPKFELPGHTLVRNSPSAGPDPFTMPHLKDEPLPPDAGSFVHEDSIISVATSEPSGINISTLEQELGNERIMNTSMEASFVIEASFTQQNSPTASPARRSPLPPIPSSIPHRMSSPQLRSPSPLSPRRSPSPFGSPNGIRPRINRDDVHRRLLRPRSFGSASPRDSPGALSDTVQNLRSSTDRQRIVDLSADLDPEEIPQPIHLEHSIEQELEKDSASVTTNVTDISMETATIETAEKRKVVAVGIAQQHEPVETDASMEVTHDMTMDIDIEAHKLLEQDVQSNKVSFTVEPMEATQITEPHDQSFSGEEVESGIDDFDDEDEEFGMLTAPAATNNKKLKFDFGSKFGLGKLGLGLDLDFSSDDIAPPVPDFAVHNAKAALVNVASATRPSSKPVQKMPVGGADVRMDMRSALDRFMEDVASVGGSTLDNPQEISMDSTEEGDGLPQPMQRGATDSAVLERPGNFADGVGSRASSRSASSSSLNPPPVPPKDNIRTREAMIIEKRRKMRRMEAGMYDDEDDDENRPVQLTVPVGRPSRRRSMSTGDAEDISGAAKRRGAALHGKDSQLSLDTESPSSASDDPLSDSIEKELKKSVDGHDNKKVTFLLPTGVRSKKYLIREREGLIYASSEVSHMAGPGDVNAGRAWRTVRRPSDMNEYAKQIKEFRDQEKPGKAYGKVFVKVLGARGIVAPMPKEQTAVSCTLNNGIHFVTTPDFRLGTDCRIEQEFELIEHTKLEFTLTLKVRRDPHIISQFKALVPPPPKAPPMVSNPSSTSSKSSGMRSFFYSSPKKNKEKEKRLNTPPAPLPQLPPPRLTENLARYLKPDGTLARAFVSFKDISSRCDTRLFETTFPLIGQRVELGNKFSTLQVGELVLQMFRLPALPGLPPEELPQSLEECHRGLRHVNWHKMTYFEGTLTQNGGDCRSWRRRQLRIMGANLVAFNDVTKRVTATINLKNAIAIEDNQDPHKREGGVRSPGSGTSRYDDEYDGLFGVERSFKLVFPSEEILFFADTDEEKARWLEVLRALVGHIPPHPLWAELLWQRQEEINKTRKVQSSAPGTSAPVIAAALLNFNGGKMAQPFFSSINRAHVVFNWNSGALPKPLNDIGWPPSPSKSGSALSNAQSPVDEPISPPAYGSVQGQTLPQQQPYQPYDAARASGSTSNRPQSPLLPHNRAADLESNGARRRESVTQRFCKALAVALLIYVLAAIFFGTLSINVRGFRTRKGWHRDFPIPDNVVVLTCTKGSEMKNTSWGLPFESAEVFSPISQSKLRSVQTSLFLPLASENLFLLSRGAYSSGDLRIVSSSTLEDAGAAKARVDVKILYLETQGSVDLRDTSVCLVQKKDGAIKQMGVGLFSSRDQQQSTLSYPLPSHFIYDVTLVLPEPRGPSILRLDSFETDLPNFNHVFSSPLDDFITFGDLKLKGGNGIITAESITATSATIYTTNGEIDIKSLSSATASLYSKNADIKGHFNIAKLLEIKGANAKVKADIDVTVVESSKKMGEVIIETTSKDIQASVSIHNPSSSSNADSGSYPLYSITASTSGAIDLSVPALPLDSTLRLAASSSGASVTARLPDTYEGAFTITSGLPTKVFLTHEEDPAGLGRQRVLGPSRLDRDLGSRDDNGIYKNRSGTIYWDERNRNKGMIDLKSRNSKVELYF</sequence>
<feature type="transmembrane region" description="Helical" evidence="4">
    <location>
        <begin position="213"/>
        <end position="232"/>
    </location>
</feature>
<keyword evidence="4" id="KW-1133">Transmembrane helix</keyword>
<proteinExistence type="predicted"/>
<gene>
    <name evidence="6" type="ORF">D9757_006459</name>
</gene>
<evidence type="ECO:0000256" key="1">
    <source>
        <dbReference type="ARBA" id="ARBA00022618"/>
    </source>
</evidence>
<dbReference type="PANTHER" id="PTHR36100:SF1">
    <property type="entry name" value="BUD SITE SELECTION PROTEIN 4"/>
    <property type="match status" value="1"/>
</dbReference>
<feature type="compositionally biased region" description="Low complexity" evidence="3">
    <location>
        <begin position="1474"/>
        <end position="1485"/>
    </location>
</feature>
<keyword evidence="4" id="KW-0472">Membrane</keyword>
<dbReference type="Proteomes" id="UP000518752">
    <property type="component" value="Unassembled WGS sequence"/>
</dbReference>
<name>A0A8H5HJH1_9AGAR</name>
<feature type="compositionally biased region" description="Basic and acidic residues" evidence="3">
    <location>
        <begin position="853"/>
        <end position="865"/>
    </location>
</feature>
<evidence type="ECO:0000313" key="6">
    <source>
        <dbReference type="EMBL" id="KAF5384479.1"/>
    </source>
</evidence>
<feature type="compositionally biased region" description="Polar residues" evidence="3">
    <location>
        <begin position="1324"/>
        <end position="1337"/>
    </location>
</feature>
<accession>A0A8H5HJH1</accession>
<dbReference type="InterPro" id="IPR036259">
    <property type="entry name" value="MFS_trans_sf"/>
</dbReference>
<keyword evidence="1" id="KW-0132">Cell division</keyword>
<feature type="transmembrane region" description="Helical" evidence="4">
    <location>
        <begin position="184"/>
        <end position="201"/>
    </location>
</feature>
<feature type="compositionally biased region" description="Pro residues" evidence="3">
    <location>
        <begin position="1701"/>
        <end position="1711"/>
    </location>
</feature>
<dbReference type="SUPFAM" id="SSF103473">
    <property type="entry name" value="MFS general substrate transporter"/>
    <property type="match status" value="1"/>
</dbReference>
<protein>
    <recommendedName>
        <fullName evidence="5">PH domain-containing protein</fullName>
    </recommendedName>
</protein>
<feature type="compositionally biased region" description="Low complexity" evidence="3">
    <location>
        <begin position="487"/>
        <end position="502"/>
    </location>
</feature>
<feature type="compositionally biased region" description="Polar residues" evidence="3">
    <location>
        <begin position="831"/>
        <end position="848"/>
    </location>
</feature>
<feature type="compositionally biased region" description="Polar residues" evidence="3">
    <location>
        <begin position="2012"/>
        <end position="2023"/>
    </location>
</feature>
<feature type="region of interest" description="Disordered" evidence="3">
    <location>
        <begin position="1323"/>
        <end position="1398"/>
    </location>
</feature>
<feature type="transmembrane region" description="Helical" evidence="4">
    <location>
        <begin position="2095"/>
        <end position="2117"/>
    </location>
</feature>
<feature type="domain" description="PH" evidence="5">
    <location>
        <begin position="1808"/>
        <end position="1927"/>
    </location>
</feature>
<feature type="region of interest" description="Disordered" evidence="3">
    <location>
        <begin position="2004"/>
        <end position="2073"/>
    </location>
</feature>
<feature type="compositionally biased region" description="Low complexity" evidence="3">
    <location>
        <begin position="1008"/>
        <end position="1036"/>
    </location>
</feature>
<dbReference type="GO" id="GO:0005525">
    <property type="term" value="F:GTP binding"/>
    <property type="evidence" value="ECO:0007669"/>
    <property type="project" value="TreeGrafter"/>
</dbReference>
<dbReference type="OrthoDB" id="2123378at2759"/>
<feature type="region of interest" description="Disordered" evidence="3">
    <location>
        <begin position="463"/>
        <end position="662"/>
    </location>
</feature>
<evidence type="ECO:0000256" key="2">
    <source>
        <dbReference type="ARBA" id="ARBA00023306"/>
    </source>
</evidence>
<feature type="compositionally biased region" description="Polar residues" evidence="3">
    <location>
        <begin position="524"/>
        <end position="555"/>
    </location>
</feature>
<feature type="transmembrane region" description="Helical" evidence="4">
    <location>
        <begin position="132"/>
        <end position="153"/>
    </location>
</feature>
<feature type="region of interest" description="Disordered" evidence="3">
    <location>
        <begin position="1655"/>
        <end position="1711"/>
    </location>
</feature>
<feature type="region of interest" description="Disordered" evidence="3">
    <location>
        <begin position="986"/>
        <end position="1083"/>
    </location>
</feature>
<keyword evidence="2" id="KW-0131">Cell cycle</keyword>
<feature type="compositionally biased region" description="Basic and acidic residues" evidence="3">
    <location>
        <begin position="795"/>
        <end position="812"/>
    </location>
</feature>
<dbReference type="Pfam" id="PF00169">
    <property type="entry name" value="PH"/>
    <property type="match status" value="1"/>
</dbReference>
<dbReference type="PANTHER" id="PTHR36100">
    <property type="entry name" value="BUD SITE SELECTION PROTEIN 4"/>
    <property type="match status" value="1"/>
</dbReference>
<evidence type="ECO:0000256" key="3">
    <source>
        <dbReference type="SAM" id="MobiDB-lite"/>
    </source>
</evidence>
<dbReference type="SMART" id="SM00233">
    <property type="entry name" value="PH"/>
    <property type="match status" value="1"/>
</dbReference>
<feature type="transmembrane region" description="Helical" evidence="4">
    <location>
        <begin position="244"/>
        <end position="265"/>
    </location>
</feature>
<dbReference type="PROSITE" id="PS50003">
    <property type="entry name" value="PH_DOMAIN"/>
    <property type="match status" value="1"/>
</dbReference>
<dbReference type="EMBL" id="JAACJN010000043">
    <property type="protein sequence ID" value="KAF5384479.1"/>
    <property type="molecule type" value="Genomic_DNA"/>
</dbReference>
<keyword evidence="4" id="KW-0812">Transmembrane</keyword>
<feature type="region of interest" description="Disordered" evidence="3">
    <location>
        <begin position="44"/>
        <end position="63"/>
    </location>
</feature>
<dbReference type="InterPro" id="IPR052007">
    <property type="entry name" value="Bud4"/>
</dbReference>
<feature type="region of interest" description="Disordered" evidence="3">
    <location>
        <begin position="831"/>
        <end position="871"/>
    </location>
</feature>
<evidence type="ECO:0000259" key="5">
    <source>
        <dbReference type="PROSITE" id="PS50003"/>
    </source>
</evidence>
<keyword evidence="7" id="KW-1185">Reference proteome</keyword>
<organism evidence="6 7">
    <name type="scientific">Collybiopsis confluens</name>
    <dbReference type="NCBI Taxonomy" id="2823264"/>
    <lineage>
        <taxon>Eukaryota</taxon>
        <taxon>Fungi</taxon>
        <taxon>Dikarya</taxon>
        <taxon>Basidiomycota</taxon>
        <taxon>Agaricomycotina</taxon>
        <taxon>Agaricomycetes</taxon>
        <taxon>Agaricomycetidae</taxon>
        <taxon>Agaricales</taxon>
        <taxon>Marasmiineae</taxon>
        <taxon>Omphalotaceae</taxon>
        <taxon>Collybiopsis</taxon>
    </lineage>
</organism>
<feature type="transmembrane region" description="Helical" evidence="4">
    <location>
        <begin position="73"/>
        <end position="92"/>
    </location>
</feature>
<feature type="compositionally biased region" description="Polar residues" evidence="3">
    <location>
        <begin position="765"/>
        <end position="778"/>
    </location>
</feature>
<dbReference type="GO" id="GO:0051301">
    <property type="term" value="P:cell division"/>
    <property type="evidence" value="ECO:0007669"/>
    <property type="project" value="UniProtKB-KW"/>
</dbReference>